<sequence length="410" mass="47471">MKINKILLTLVAIEVGLIVFGGYLYSLIPICSHEISQLHYLSNCSYTTPSLSDSIFFVITTITTIGYGNLTPSTDTGKIFTIMVAFIGIPINIVFLAKIGEILKKGSAYLLKPIKKLSNNKKIFIIIQIIFSVISGTIIFLLVPGFVIMRLENWNYIDALYYIFVTLFTIGFGDLVAGSNFKLSSPVWMNVYRFSLYLWMYLGMAYISLIITLVLDYFKANAENIRKEVINMIEDKINLTIRRYLSARKIQLKSRNKLSREEKLNRKLIKQGLRIKINYQEDKLEEMARRRSKCKTNVNLKAYFENYLQENKAFDQLEDKTPNFDVASLNKIEENEEIDDECLKIDIEKCDYSPNVQPESNIFTNDYYDTVTSDDYLNTLSTIDQSPNQHRHVQFIFSNNETDKNDVFFY</sequence>
<keyword evidence="12" id="KW-1185">Reference proteome</keyword>
<dbReference type="Pfam" id="PF07885">
    <property type="entry name" value="Ion_trans_2"/>
    <property type="match status" value="2"/>
</dbReference>
<dbReference type="PANTHER" id="PTHR11003:SF330">
    <property type="entry name" value="POTASSIUM CHANNEL DOMAIN-CONTAINING PROTEIN"/>
    <property type="match status" value="1"/>
</dbReference>
<feature type="transmembrane region" description="Helical" evidence="9">
    <location>
        <begin position="159"/>
        <end position="178"/>
    </location>
</feature>
<feature type="transmembrane region" description="Helical" evidence="9">
    <location>
        <begin position="198"/>
        <end position="218"/>
    </location>
</feature>
<keyword evidence="3 8" id="KW-0812">Transmembrane</keyword>
<dbReference type="SUPFAM" id="SSF81324">
    <property type="entry name" value="Voltage-gated potassium channels"/>
    <property type="match status" value="2"/>
</dbReference>
<evidence type="ECO:0000256" key="9">
    <source>
        <dbReference type="SAM" id="Phobius"/>
    </source>
</evidence>
<dbReference type="EMBL" id="REGN01004288">
    <property type="protein sequence ID" value="RNA18214.1"/>
    <property type="molecule type" value="Genomic_DNA"/>
</dbReference>
<feature type="transmembrane region" description="Helical" evidence="9">
    <location>
        <begin position="79"/>
        <end position="103"/>
    </location>
</feature>
<keyword evidence="4 9" id="KW-1133">Transmembrane helix</keyword>
<feature type="domain" description="Potassium channel" evidence="10">
    <location>
        <begin position="137"/>
        <end position="218"/>
    </location>
</feature>
<feature type="transmembrane region" description="Helical" evidence="9">
    <location>
        <begin position="48"/>
        <end position="67"/>
    </location>
</feature>
<proteinExistence type="inferred from homology"/>
<keyword evidence="2 8" id="KW-0813">Transport</keyword>
<evidence type="ECO:0000256" key="6">
    <source>
        <dbReference type="ARBA" id="ARBA00023136"/>
    </source>
</evidence>
<evidence type="ECO:0000256" key="1">
    <source>
        <dbReference type="ARBA" id="ARBA00004141"/>
    </source>
</evidence>
<comment type="caution">
    <text evidence="11">The sequence shown here is derived from an EMBL/GenBank/DDBJ whole genome shotgun (WGS) entry which is preliminary data.</text>
</comment>
<accession>A0A3M7R4B4</accession>
<dbReference type="InterPro" id="IPR013099">
    <property type="entry name" value="K_chnl_dom"/>
</dbReference>
<organism evidence="11 12">
    <name type="scientific">Brachionus plicatilis</name>
    <name type="common">Marine rotifer</name>
    <name type="synonym">Brachionus muelleri</name>
    <dbReference type="NCBI Taxonomy" id="10195"/>
    <lineage>
        <taxon>Eukaryota</taxon>
        <taxon>Metazoa</taxon>
        <taxon>Spiralia</taxon>
        <taxon>Gnathifera</taxon>
        <taxon>Rotifera</taxon>
        <taxon>Eurotatoria</taxon>
        <taxon>Monogononta</taxon>
        <taxon>Pseudotrocha</taxon>
        <taxon>Ploima</taxon>
        <taxon>Brachionidae</taxon>
        <taxon>Brachionus</taxon>
    </lineage>
</organism>
<evidence type="ECO:0000313" key="12">
    <source>
        <dbReference type="Proteomes" id="UP000276133"/>
    </source>
</evidence>
<dbReference type="GO" id="GO:0015271">
    <property type="term" value="F:outward rectifier potassium channel activity"/>
    <property type="evidence" value="ECO:0007669"/>
    <property type="project" value="TreeGrafter"/>
</dbReference>
<feature type="domain" description="Potassium channel" evidence="10">
    <location>
        <begin position="43"/>
        <end position="104"/>
    </location>
</feature>
<protein>
    <submittedName>
        <fullName evidence="11">Potassium channel subfamily K member 10</fullName>
    </submittedName>
</protein>
<keyword evidence="6 9" id="KW-0472">Membrane</keyword>
<dbReference type="STRING" id="10195.A0A3M7R4B4"/>
<feature type="transmembrane region" description="Helical" evidence="9">
    <location>
        <begin position="7"/>
        <end position="28"/>
    </location>
</feature>
<keyword evidence="7 8" id="KW-0407">Ion channel</keyword>
<gene>
    <name evidence="11" type="ORF">BpHYR1_009724</name>
</gene>
<name>A0A3M7R4B4_BRAPC</name>
<dbReference type="AlphaFoldDB" id="A0A3M7R4B4"/>
<comment type="similarity">
    <text evidence="8">Belongs to the two pore domain potassium channel (TC 1.A.1.8) family.</text>
</comment>
<evidence type="ECO:0000256" key="2">
    <source>
        <dbReference type="ARBA" id="ARBA00022448"/>
    </source>
</evidence>
<dbReference type="InterPro" id="IPR003280">
    <property type="entry name" value="2pore_dom_K_chnl"/>
</dbReference>
<feature type="transmembrane region" description="Helical" evidence="9">
    <location>
        <begin position="123"/>
        <end position="147"/>
    </location>
</feature>
<dbReference type="PRINTS" id="PR01333">
    <property type="entry name" value="2POREKCHANEL"/>
</dbReference>
<dbReference type="GO" id="GO:0005886">
    <property type="term" value="C:plasma membrane"/>
    <property type="evidence" value="ECO:0007669"/>
    <property type="project" value="TreeGrafter"/>
</dbReference>
<evidence type="ECO:0000256" key="3">
    <source>
        <dbReference type="ARBA" id="ARBA00022692"/>
    </source>
</evidence>
<evidence type="ECO:0000256" key="5">
    <source>
        <dbReference type="ARBA" id="ARBA00023065"/>
    </source>
</evidence>
<evidence type="ECO:0000256" key="4">
    <source>
        <dbReference type="ARBA" id="ARBA00022989"/>
    </source>
</evidence>
<evidence type="ECO:0000256" key="7">
    <source>
        <dbReference type="ARBA" id="ARBA00023303"/>
    </source>
</evidence>
<dbReference type="OrthoDB" id="297496at2759"/>
<dbReference type="Gene3D" id="1.10.287.70">
    <property type="match status" value="1"/>
</dbReference>
<keyword evidence="5 8" id="KW-0406">Ion transport</keyword>
<dbReference type="PANTHER" id="PTHR11003">
    <property type="entry name" value="POTASSIUM CHANNEL, SUBFAMILY K"/>
    <property type="match status" value="1"/>
</dbReference>
<comment type="subcellular location">
    <subcellularLocation>
        <location evidence="1">Membrane</location>
        <topology evidence="1">Multi-pass membrane protein</topology>
    </subcellularLocation>
</comment>
<dbReference type="Proteomes" id="UP000276133">
    <property type="component" value="Unassembled WGS sequence"/>
</dbReference>
<evidence type="ECO:0000256" key="8">
    <source>
        <dbReference type="RuleBase" id="RU003857"/>
    </source>
</evidence>
<dbReference type="GO" id="GO:0022841">
    <property type="term" value="F:potassium ion leak channel activity"/>
    <property type="evidence" value="ECO:0007669"/>
    <property type="project" value="TreeGrafter"/>
</dbReference>
<reference evidence="11 12" key="1">
    <citation type="journal article" date="2018" name="Sci. Rep.">
        <title>Genomic signatures of local adaptation to the degree of environmental predictability in rotifers.</title>
        <authorList>
            <person name="Franch-Gras L."/>
            <person name="Hahn C."/>
            <person name="Garcia-Roger E.M."/>
            <person name="Carmona M.J."/>
            <person name="Serra M."/>
            <person name="Gomez A."/>
        </authorList>
    </citation>
    <scope>NUCLEOTIDE SEQUENCE [LARGE SCALE GENOMIC DNA]</scope>
    <source>
        <strain evidence="11">HYR1</strain>
    </source>
</reference>
<evidence type="ECO:0000313" key="11">
    <source>
        <dbReference type="EMBL" id="RNA18214.1"/>
    </source>
</evidence>
<dbReference type="GO" id="GO:0030322">
    <property type="term" value="P:stabilization of membrane potential"/>
    <property type="evidence" value="ECO:0007669"/>
    <property type="project" value="TreeGrafter"/>
</dbReference>
<evidence type="ECO:0000259" key="10">
    <source>
        <dbReference type="Pfam" id="PF07885"/>
    </source>
</evidence>